<dbReference type="EMBL" id="VMNW02000023">
    <property type="protein sequence ID" value="KAA9160223.1"/>
    <property type="molecule type" value="Genomic_DNA"/>
</dbReference>
<evidence type="ECO:0000313" key="5">
    <source>
        <dbReference type="EMBL" id="KAA9160223.1"/>
    </source>
</evidence>
<proteinExistence type="predicted"/>
<dbReference type="Gene3D" id="3.30.1340.30">
    <property type="match status" value="1"/>
</dbReference>
<dbReference type="RefSeq" id="WP_144748566.1">
    <property type="nucleotide sequence ID" value="NZ_VMNW02000023.1"/>
</dbReference>
<accession>A0A5N0V555</accession>
<sequence>MKTTRVRDVMTSEVHSVRRTTPFKAVAGLLAGYRISAMPVVDDERTVVGVVSEADLMREQVPPRRWRRSRERDARTAGELMTSPAITATADTTVAEAARRMTRGNVKRLPVVDAYGKLVAVVSRADLIALFARPDEELREEIELEVVERALCVPRASISVSVTDGVATLSGKLERKSLVPIAETLAARVPGVVGVVGDLSFDFDDSRVRGTEPANEGVLHDVWHRE</sequence>
<comment type="caution">
    <text evidence="5">The sequence shown here is derived from an EMBL/GenBank/DDBJ whole genome shotgun (WGS) entry which is preliminary data.</text>
</comment>
<name>A0A5N0V555_9PSEU</name>
<evidence type="ECO:0000256" key="1">
    <source>
        <dbReference type="ARBA" id="ARBA00023122"/>
    </source>
</evidence>
<dbReference type="SMART" id="SM00116">
    <property type="entry name" value="CBS"/>
    <property type="match status" value="2"/>
</dbReference>
<protein>
    <submittedName>
        <fullName evidence="5">CBS domain-containing protein</fullName>
    </submittedName>
</protein>
<gene>
    <name evidence="5" type="ORF">FPZ12_017900</name>
</gene>
<dbReference type="CDD" id="cd04586">
    <property type="entry name" value="CBS_pair_BON_assoc"/>
    <property type="match status" value="1"/>
</dbReference>
<dbReference type="PANTHER" id="PTHR43080:SF29">
    <property type="entry name" value="OS02G0818000 PROTEIN"/>
    <property type="match status" value="1"/>
</dbReference>
<dbReference type="InterPro" id="IPR046342">
    <property type="entry name" value="CBS_dom_sf"/>
</dbReference>
<dbReference type="SUPFAM" id="SSF54631">
    <property type="entry name" value="CBS-domain pair"/>
    <property type="match status" value="1"/>
</dbReference>
<dbReference type="Pfam" id="PF04972">
    <property type="entry name" value="BON"/>
    <property type="match status" value="1"/>
</dbReference>
<evidence type="ECO:0000259" key="3">
    <source>
        <dbReference type="PROSITE" id="PS50914"/>
    </source>
</evidence>
<feature type="domain" description="CBS" evidence="4">
    <location>
        <begin position="81"/>
        <end position="137"/>
    </location>
</feature>
<dbReference type="PROSITE" id="PS50914">
    <property type="entry name" value="BON"/>
    <property type="match status" value="1"/>
</dbReference>
<dbReference type="PANTHER" id="PTHR43080">
    <property type="entry name" value="CBS DOMAIN-CONTAINING PROTEIN CBSX3, MITOCHONDRIAL"/>
    <property type="match status" value="1"/>
</dbReference>
<dbReference type="InterPro" id="IPR007055">
    <property type="entry name" value="BON_dom"/>
</dbReference>
<evidence type="ECO:0000256" key="2">
    <source>
        <dbReference type="PROSITE-ProRule" id="PRU00703"/>
    </source>
</evidence>
<dbReference type="OrthoDB" id="2111978at2"/>
<evidence type="ECO:0000259" key="4">
    <source>
        <dbReference type="PROSITE" id="PS51371"/>
    </source>
</evidence>
<dbReference type="InterPro" id="IPR051257">
    <property type="entry name" value="Diverse_CBS-Domain"/>
</dbReference>
<dbReference type="Gene3D" id="3.10.580.10">
    <property type="entry name" value="CBS-domain"/>
    <property type="match status" value="1"/>
</dbReference>
<evidence type="ECO:0000313" key="6">
    <source>
        <dbReference type="Proteomes" id="UP000319769"/>
    </source>
</evidence>
<dbReference type="AlphaFoldDB" id="A0A5N0V555"/>
<keyword evidence="1 2" id="KW-0129">CBS domain</keyword>
<organism evidence="5 6">
    <name type="scientific">Amycolatopsis acidicola</name>
    <dbReference type="NCBI Taxonomy" id="2596893"/>
    <lineage>
        <taxon>Bacteria</taxon>
        <taxon>Bacillati</taxon>
        <taxon>Actinomycetota</taxon>
        <taxon>Actinomycetes</taxon>
        <taxon>Pseudonocardiales</taxon>
        <taxon>Pseudonocardiaceae</taxon>
        <taxon>Amycolatopsis</taxon>
    </lineage>
</organism>
<dbReference type="PROSITE" id="PS51371">
    <property type="entry name" value="CBS"/>
    <property type="match status" value="2"/>
</dbReference>
<dbReference type="InterPro" id="IPR000644">
    <property type="entry name" value="CBS_dom"/>
</dbReference>
<dbReference type="InterPro" id="IPR017080">
    <property type="entry name" value="UCP036990_CBS_BON"/>
</dbReference>
<feature type="domain" description="BON" evidence="3">
    <location>
        <begin position="134"/>
        <end position="203"/>
    </location>
</feature>
<feature type="domain" description="CBS" evidence="4">
    <location>
        <begin position="10"/>
        <end position="69"/>
    </location>
</feature>
<reference evidence="5" key="1">
    <citation type="submission" date="2019-09" db="EMBL/GenBank/DDBJ databases">
        <authorList>
            <person name="Teo W.F.A."/>
            <person name="Duangmal K."/>
        </authorList>
    </citation>
    <scope>NUCLEOTIDE SEQUENCE [LARGE SCALE GENOMIC DNA]</scope>
    <source>
        <strain evidence="5">K81G1</strain>
    </source>
</reference>
<dbReference type="PIRSF" id="PIRSF036990">
    <property type="entry name" value="UCP036990_CBS_BON"/>
    <property type="match status" value="1"/>
</dbReference>
<keyword evidence="6" id="KW-1185">Reference proteome</keyword>
<dbReference type="Proteomes" id="UP000319769">
    <property type="component" value="Unassembled WGS sequence"/>
</dbReference>
<dbReference type="Pfam" id="PF00571">
    <property type="entry name" value="CBS"/>
    <property type="match status" value="2"/>
</dbReference>